<dbReference type="EMBL" id="MU274946">
    <property type="protein sequence ID" value="KAI0084192.1"/>
    <property type="molecule type" value="Genomic_DNA"/>
</dbReference>
<gene>
    <name evidence="1" type="ORF">BDY19DRAFT_973534</name>
</gene>
<accession>A0ACB8TQ48</accession>
<proteinExistence type="predicted"/>
<organism evidence="1 2">
    <name type="scientific">Irpex rosettiformis</name>
    <dbReference type="NCBI Taxonomy" id="378272"/>
    <lineage>
        <taxon>Eukaryota</taxon>
        <taxon>Fungi</taxon>
        <taxon>Dikarya</taxon>
        <taxon>Basidiomycota</taxon>
        <taxon>Agaricomycotina</taxon>
        <taxon>Agaricomycetes</taxon>
        <taxon>Polyporales</taxon>
        <taxon>Irpicaceae</taxon>
        <taxon>Irpex</taxon>
    </lineage>
</organism>
<keyword evidence="2" id="KW-1185">Reference proteome</keyword>
<protein>
    <submittedName>
        <fullName evidence="1">Guanine nucleotide exchange factor</fullName>
    </submittedName>
</protein>
<comment type="caution">
    <text evidence="1">The sequence shown here is derived from an EMBL/GenBank/DDBJ whole genome shotgun (WGS) entry which is preliminary data.</text>
</comment>
<name>A0ACB8TQ48_9APHY</name>
<dbReference type="Proteomes" id="UP001055072">
    <property type="component" value="Unassembled WGS sequence"/>
</dbReference>
<evidence type="ECO:0000313" key="2">
    <source>
        <dbReference type="Proteomes" id="UP001055072"/>
    </source>
</evidence>
<reference evidence="1" key="1">
    <citation type="journal article" date="2021" name="Environ. Microbiol.">
        <title>Gene family expansions and transcriptome signatures uncover fungal adaptations to wood decay.</title>
        <authorList>
            <person name="Hage H."/>
            <person name="Miyauchi S."/>
            <person name="Viragh M."/>
            <person name="Drula E."/>
            <person name="Min B."/>
            <person name="Chaduli D."/>
            <person name="Navarro D."/>
            <person name="Favel A."/>
            <person name="Norest M."/>
            <person name="Lesage-Meessen L."/>
            <person name="Balint B."/>
            <person name="Merenyi Z."/>
            <person name="de Eugenio L."/>
            <person name="Morin E."/>
            <person name="Martinez A.T."/>
            <person name="Baldrian P."/>
            <person name="Stursova M."/>
            <person name="Martinez M.J."/>
            <person name="Novotny C."/>
            <person name="Magnuson J.K."/>
            <person name="Spatafora J.W."/>
            <person name="Maurice S."/>
            <person name="Pangilinan J."/>
            <person name="Andreopoulos W."/>
            <person name="LaButti K."/>
            <person name="Hundley H."/>
            <person name="Na H."/>
            <person name="Kuo A."/>
            <person name="Barry K."/>
            <person name="Lipzen A."/>
            <person name="Henrissat B."/>
            <person name="Riley R."/>
            <person name="Ahrendt S."/>
            <person name="Nagy L.G."/>
            <person name="Grigoriev I.V."/>
            <person name="Martin F."/>
            <person name="Rosso M.N."/>
        </authorList>
    </citation>
    <scope>NUCLEOTIDE SEQUENCE</scope>
    <source>
        <strain evidence="1">CBS 384.51</strain>
    </source>
</reference>
<sequence length="603" mass="66086">MSRIRRAYTTLTPSSPRSEVSAVLQSIIDVPPLTIDDANRKELVQAIIDDLKSLTKGSSSSNKSRLNSKDSVQALAALKSLGKNPVGSETIATSANLQAILSVSEYFKDDLDSSNEALRCIANALLLVERARKTFARKEVGGGETMVEFLEKTTSPDRIFIVCRIMFFLTLSTTAEEYLRTLIESKPHGQHHNIIEIIAAKLDTLLTSILQSEKMAREAMSEVLKLAWNLVTYYPRVVDPNDGERMVMHDAWSDRLDGFITPLLRTFNSMPPSHPSPLTAPMTHLVHVLVSIPVTSTNKQKWFPLRSNTSSPRQNSKPVSPSGSPSSDSPPVSRSGSPPAASGSKDPKESRPSTLDRALSKLSVRKNSSSSSRQSTSSHNADTLLRAYDILDVTLSHYLPDSIDPDDPSVQKLCKLETDQAFDELMPPLILFIKNFCIADENVRKRMREWIVPDDLDRTSPLEGRADLLGRCLRLMGCINHNHTKISAGEMLYAICNSDASTLASYVGYGNVAGFLFQKGIMGAPPTSSASAPSETPDGMPINPITGVVQKQDSSGPEMSDEEKEREAEKLFVLFDRLERMGALPASSNPIRKAISEGKGPAY</sequence>
<evidence type="ECO:0000313" key="1">
    <source>
        <dbReference type="EMBL" id="KAI0084192.1"/>
    </source>
</evidence>